<reference evidence="4" key="1">
    <citation type="submission" date="2021-01" db="EMBL/GenBank/DDBJ databases">
        <authorList>
            <person name="Corre E."/>
            <person name="Pelletier E."/>
            <person name="Niang G."/>
            <person name="Scheremetjew M."/>
            <person name="Finn R."/>
            <person name="Kale V."/>
            <person name="Holt S."/>
            <person name="Cochrane G."/>
            <person name="Meng A."/>
            <person name="Brown T."/>
            <person name="Cohen L."/>
        </authorList>
    </citation>
    <scope>NUCLEOTIDE SEQUENCE</scope>
    <source>
        <strain evidence="4">Isolate 1302-5</strain>
    </source>
</reference>
<dbReference type="InterPro" id="IPR006179">
    <property type="entry name" value="5_nucleotidase/apyrase"/>
</dbReference>
<dbReference type="PANTHER" id="PTHR11575:SF24">
    <property type="entry name" value="5'-NUCLEOTIDASE"/>
    <property type="match status" value="1"/>
</dbReference>
<dbReference type="Pfam" id="PF00149">
    <property type="entry name" value="Metallophos"/>
    <property type="match status" value="1"/>
</dbReference>
<dbReference type="EMBL" id="HBKQ01013880">
    <property type="protein sequence ID" value="CAE2224150.1"/>
    <property type="molecule type" value="Transcribed_RNA"/>
</dbReference>
<dbReference type="GO" id="GO:0016787">
    <property type="term" value="F:hydrolase activity"/>
    <property type="evidence" value="ECO:0007669"/>
    <property type="project" value="InterPro"/>
</dbReference>
<feature type="compositionally biased region" description="Acidic residues" evidence="2">
    <location>
        <begin position="590"/>
        <end position="599"/>
    </location>
</feature>
<dbReference type="SUPFAM" id="SSF55816">
    <property type="entry name" value="5'-nucleotidase (syn. UDP-sugar hydrolase), C-terminal domain"/>
    <property type="match status" value="1"/>
</dbReference>
<keyword evidence="1" id="KW-0106">Calcium</keyword>
<evidence type="ECO:0000313" key="4">
    <source>
        <dbReference type="EMBL" id="CAE2224150.1"/>
    </source>
</evidence>
<evidence type="ECO:0000256" key="1">
    <source>
        <dbReference type="ARBA" id="ARBA00022837"/>
    </source>
</evidence>
<dbReference type="AlphaFoldDB" id="A0A7S4IBC5"/>
<gene>
    <name evidence="4" type="ORF">OAUR00152_LOCUS9570</name>
</gene>
<accession>A0A7S4IBC5</accession>
<feature type="compositionally biased region" description="Acidic residues" evidence="2">
    <location>
        <begin position="1"/>
        <end position="23"/>
    </location>
</feature>
<organism evidence="4">
    <name type="scientific">Odontella aurita</name>
    <dbReference type="NCBI Taxonomy" id="265563"/>
    <lineage>
        <taxon>Eukaryota</taxon>
        <taxon>Sar</taxon>
        <taxon>Stramenopiles</taxon>
        <taxon>Ochrophyta</taxon>
        <taxon>Bacillariophyta</taxon>
        <taxon>Mediophyceae</taxon>
        <taxon>Biddulphiophycidae</taxon>
        <taxon>Eupodiscales</taxon>
        <taxon>Odontellaceae</taxon>
        <taxon>Odontella</taxon>
    </lineage>
</organism>
<dbReference type="PANTHER" id="PTHR11575">
    <property type="entry name" value="5'-NUCLEOTIDASE-RELATED"/>
    <property type="match status" value="1"/>
</dbReference>
<evidence type="ECO:0000259" key="3">
    <source>
        <dbReference type="Pfam" id="PF00149"/>
    </source>
</evidence>
<protein>
    <recommendedName>
        <fullName evidence="3">Calcineurin-like phosphoesterase domain-containing protein</fullName>
    </recommendedName>
</protein>
<dbReference type="GO" id="GO:0009166">
    <property type="term" value="P:nucleotide catabolic process"/>
    <property type="evidence" value="ECO:0007669"/>
    <property type="project" value="InterPro"/>
</dbReference>
<feature type="domain" description="Calcineurin-like phosphoesterase" evidence="3">
    <location>
        <begin position="35"/>
        <end position="247"/>
    </location>
</feature>
<dbReference type="InterPro" id="IPR029052">
    <property type="entry name" value="Metallo-depent_PP-like"/>
</dbReference>
<dbReference type="Gene3D" id="3.60.21.10">
    <property type="match status" value="1"/>
</dbReference>
<sequence length="680" mass="74964">MPSAVDDSDDDDDDPDSEDPDSEDSTHKSSRARLTVVQITDVYTLDNFPSLRTMLADMRSRSPPGSELISILTGDFLAPYLLSSVDKGEGMMNALAETPVDYLTWGNHEADVDHRTVCRHVRNFPGVWLNSNMRDHETMEYQKDYDVVEVKSEDGTNVRRIGLTAVLSDDPALYSHFKPPGAFGGAHISDPWETLREYKTKLEDPDVDSGGENCDVVLPLQHTYVPDDHRTCREFDFPVLLSGHDHHRVDEVVDGTRLLKPGLDGIYATVLDLTWDDARSSSRPTVRAKFVRCDGWSPDPKLERECERAYDALAPLRNTELARVPPPFEPLSSVNSRGVVCSMGRFVCSLLRSSLNTSRRQRAHAVDAVLLMGGNVRGGTDYPEGSFFSLEALEAEIKPDEVMGVVPMPGWLLAEGVEATHSGDPIPGWMQYDDGVREEWTPGEDGEGSRPRVTHVRGEKIDPDRVYRVATKVGDLTNGQSPPWTRYFSDHPEVLPPKGAYVNIHAELMSFFARNVWRKIWEAVSPERRLLEECGEDPDEECGIDADPGTCDPRGRFEALAVAKGGKGGGAGGGGGGHGKNPIPPGSSSSDDDDDDDDNVLTVDDIHMALSDVLGLSVDDTERSLAKFVHNFADTTGDGRVTLADFEQFCEEMPGVYEQNKWRLAYPRPKKSSSPSSSAS</sequence>
<dbReference type="Gene3D" id="1.10.238.10">
    <property type="entry name" value="EF-hand"/>
    <property type="match status" value="1"/>
</dbReference>
<dbReference type="InterPro" id="IPR004843">
    <property type="entry name" value="Calcineurin-like_PHP"/>
</dbReference>
<proteinExistence type="predicted"/>
<name>A0A7S4IBC5_9STRA</name>
<feature type="region of interest" description="Disordered" evidence="2">
    <location>
        <begin position="1"/>
        <end position="31"/>
    </location>
</feature>
<feature type="compositionally biased region" description="Gly residues" evidence="2">
    <location>
        <begin position="565"/>
        <end position="579"/>
    </location>
</feature>
<dbReference type="PROSITE" id="PS00018">
    <property type="entry name" value="EF_HAND_1"/>
    <property type="match status" value="1"/>
</dbReference>
<evidence type="ECO:0000256" key="2">
    <source>
        <dbReference type="SAM" id="MobiDB-lite"/>
    </source>
</evidence>
<dbReference type="SUPFAM" id="SSF47473">
    <property type="entry name" value="EF-hand"/>
    <property type="match status" value="1"/>
</dbReference>
<dbReference type="InterPro" id="IPR036907">
    <property type="entry name" value="5'-Nucleotdase_C_sf"/>
</dbReference>
<dbReference type="InterPro" id="IPR011992">
    <property type="entry name" value="EF-hand-dom_pair"/>
</dbReference>
<dbReference type="SUPFAM" id="SSF56300">
    <property type="entry name" value="Metallo-dependent phosphatases"/>
    <property type="match status" value="1"/>
</dbReference>
<dbReference type="Gene3D" id="3.90.780.10">
    <property type="entry name" value="5'-Nucleotidase, C-terminal domain"/>
    <property type="match status" value="1"/>
</dbReference>
<feature type="region of interest" description="Disordered" evidence="2">
    <location>
        <begin position="563"/>
        <end position="600"/>
    </location>
</feature>
<dbReference type="InterPro" id="IPR018247">
    <property type="entry name" value="EF_Hand_1_Ca_BS"/>
</dbReference>